<keyword evidence="1" id="KW-0472">Membrane</keyword>
<keyword evidence="1" id="KW-1133">Transmembrane helix</keyword>
<dbReference type="Proteomes" id="UP000220158">
    <property type="component" value="Unassembled WGS sequence"/>
</dbReference>
<dbReference type="EMBL" id="CVMU01000338">
    <property type="protein sequence ID" value="CRG85017.1"/>
    <property type="molecule type" value="Genomic_DNA"/>
</dbReference>
<dbReference type="KEGG" id="prel:PRELSG_0031390"/>
<evidence type="ECO:0000256" key="1">
    <source>
        <dbReference type="SAM" id="Phobius"/>
    </source>
</evidence>
<dbReference type="AlphaFoldDB" id="A0A1J1GKC2"/>
<accession>A0A1J1GKC2</accession>
<name>A0A1J1GKC2_PLARL</name>
<evidence type="ECO:0000313" key="3">
    <source>
        <dbReference type="Proteomes" id="UP000220158"/>
    </source>
</evidence>
<feature type="transmembrane region" description="Helical" evidence="1">
    <location>
        <begin position="43"/>
        <end position="61"/>
    </location>
</feature>
<dbReference type="VEuPathDB" id="PlasmoDB:PRELSG_0031390"/>
<dbReference type="RefSeq" id="XP_028531218.1">
    <property type="nucleotide sequence ID" value="XM_028676289.1"/>
</dbReference>
<proteinExistence type="predicted"/>
<keyword evidence="1" id="KW-0812">Transmembrane</keyword>
<sequence>MSSKINSISNISAYPEPYPHVYKGYITIDMSTRKIYNKKEKKYISYFLIKFFLFTLLIWILQCFNNWDSCRWLNYKNEKTNKLILGAERSLAENNDKVKQRKEELKCSAPHVIVKTDLEPKYEQVEMGEYIDTEQGDEIETKKENKEETHNEKKLGKYSNISKAYSLFFSFVLSLASFLLSIVYLITKNEEIYSVIFICVNLSIIIYLILLTFEEIKKRKNKSKL</sequence>
<evidence type="ECO:0000313" key="2">
    <source>
        <dbReference type="EMBL" id="CRG85017.1"/>
    </source>
</evidence>
<protein>
    <submittedName>
        <fullName evidence="2">Fam-h protein</fullName>
    </submittedName>
</protein>
<gene>
    <name evidence="2" type="ORF">PRELSG_0031390</name>
</gene>
<dbReference type="GeneID" id="39734246"/>
<organism evidence="2 3">
    <name type="scientific">Plasmodium relictum</name>
    <dbReference type="NCBI Taxonomy" id="85471"/>
    <lineage>
        <taxon>Eukaryota</taxon>
        <taxon>Sar</taxon>
        <taxon>Alveolata</taxon>
        <taxon>Apicomplexa</taxon>
        <taxon>Aconoidasida</taxon>
        <taxon>Haemosporida</taxon>
        <taxon>Plasmodiidae</taxon>
        <taxon>Plasmodium</taxon>
        <taxon>Plasmodium (Haemamoeba)</taxon>
    </lineage>
</organism>
<feature type="transmembrane region" description="Helical" evidence="1">
    <location>
        <begin position="192"/>
        <end position="213"/>
    </location>
</feature>
<keyword evidence="3" id="KW-1185">Reference proteome</keyword>
<feature type="transmembrane region" description="Helical" evidence="1">
    <location>
        <begin position="164"/>
        <end position="186"/>
    </location>
</feature>
<reference evidence="2 3" key="1">
    <citation type="submission" date="2015-04" db="EMBL/GenBank/DDBJ databases">
        <authorList>
            <consortium name="Pathogen Informatics"/>
        </authorList>
    </citation>
    <scope>NUCLEOTIDE SEQUENCE [LARGE SCALE GENOMIC DNA]</scope>
    <source>
        <strain evidence="2 3">SGS1</strain>
    </source>
</reference>